<gene>
    <name evidence="2" type="ORF">VF724_07220</name>
</gene>
<sequence length="275" mass="30441">MKVTVHMNWHPQLADPTGSRNMKPRSTGKTMVIDKGLGLHTFEDLLHTSGEYIDIIKLGFGTSPLYPKPILERKIQLARENDICILPGGTFLESAICHDVTDAFFGMIAELGFTGLEVSDGTIEMDRNLRNQLIMRGVKQGFRVFTEYGKKTKGSSIHSKELVDTVHIDTEYGAELVIIEGRESGKGVGIYDEQGDFEDGRILDLLKNIPNPSAIMWEAPLKDQQVHLIRLLGRDANLGNIAAGDLLSLESLRRGLRSDTFSFANDVSHASFDGI</sequence>
<dbReference type="InterPro" id="IPR003830">
    <property type="entry name" value="ComA_synth"/>
</dbReference>
<organism evidence="2 3">
    <name type="scientific">Ferviditalea candida</name>
    <dbReference type="NCBI Taxonomy" id="3108399"/>
    <lineage>
        <taxon>Bacteria</taxon>
        <taxon>Bacillati</taxon>
        <taxon>Bacillota</taxon>
        <taxon>Bacilli</taxon>
        <taxon>Bacillales</taxon>
        <taxon>Paenibacillaceae</taxon>
        <taxon>Ferviditalea</taxon>
    </lineage>
</organism>
<dbReference type="InterPro" id="IPR013785">
    <property type="entry name" value="Aldolase_TIM"/>
</dbReference>
<dbReference type="Pfam" id="PF02679">
    <property type="entry name" value="ComA"/>
    <property type="match status" value="1"/>
</dbReference>
<proteinExistence type="inferred from homology"/>
<dbReference type="Proteomes" id="UP001310386">
    <property type="component" value="Unassembled WGS sequence"/>
</dbReference>
<dbReference type="InterPro" id="IPR036112">
    <property type="entry name" value="ComA_synth_sf"/>
</dbReference>
<accession>A0ABU5ZG31</accession>
<comment type="caution">
    <text evidence="2">The sequence shown here is derived from an EMBL/GenBank/DDBJ whole genome shotgun (WGS) entry which is preliminary data.</text>
</comment>
<protein>
    <submittedName>
        <fullName evidence="2">Phosphosulfolactate synthase</fullName>
    </submittedName>
</protein>
<evidence type="ECO:0000313" key="2">
    <source>
        <dbReference type="EMBL" id="MEB3101454.1"/>
    </source>
</evidence>
<reference evidence="2" key="1">
    <citation type="submission" date="2023-12" db="EMBL/GenBank/DDBJ databases">
        <title>Fervidustalea candida gen. nov., sp. nov., a novel member of the family Paenibacillaceae isolated from a geothermal area.</title>
        <authorList>
            <person name="Li W.-J."/>
            <person name="Jiao J.-Y."/>
            <person name="Chen Y."/>
        </authorList>
    </citation>
    <scope>NUCLEOTIDE SEQUENCE</scope>
    <source>
        <strain evidence="2">SYSU GA230002</strain>
    </source>
</reference>
<dbReference type="RefSeq" id="WP_371753573.1">
    <property type="nucleotide sequence ID" value="NZ_JAYJLD010000008.1"/>
</dbReference>
<keyword evidence="3" id="KW-1185">Reference proteome</keyword>
<dbReference type="SUPFAM" id="SSF102110">
    <property type="entry name" value="(2r)-phospho-3-sulfolactate synthase ComA"/>
    <property type="match status" value="1"/>
</dbReference>
<dbReference type="EMBL" id="JAYJLD010000008">
    <property type="protein sequence ID" value="MEB3101454.1"/>
    <property type="molecule type" value="Genomic_DNA"/>
</dbReference>
<dbReference type="Gene3D" id="3.20.20.70">
    <property type="entry name" value="Aldolase class I"/>
    <property type="match status" value="1"/>
</dbReference>
<comment type="similarity">
    <text evidence="1">Belongs to the phosphosulfolactate synthase family.</text>
</comment>
<evidence type="ECO:0000313" key="3">
    <source>
        <dbReference type="Proteomes" id="UP001310386"/>
    </source>
</evidence>
<evidence type="ECO:0000256" key="1">
    <source>
        <dbReference type="ARBA" id="ARBA00010424"/>
    </source>
</evidence>
<name>A0ABU5ZG31_9BACL</name>